<sequence length="57" mass="6084">MTFDMNDAEPPRGTDLIPDGSFVKVTMAIRPGGLDGQGEADRGLLKAVNRSRFPGHA</sequence>
<organism evidence="2 3">
    <name type="scientific">Caldovatus aquaticus</name>
    <dbReference type="NCBI Taxonomy" id="2865671"/>
    <lineage>
        <taxon>Bacteria</taxon>
        <taxon>Pseudomonadati</taxon>
        <taxon>Pseudomonadota</taxon>
        <taxon>Alphaproteobacteria</taxon>
        <taxon>Acetobacterales</taxon>
        <taxon>Roseomonadaceae</taxon>
        <taxon>Caldovatus</taxon>
    </lineage>
</organism>
<evidence type="ECO:0000256" key="1">
    <source>
        <dbReference type="SAM" id="MobiDB-lite"/>
    </source>
</evidence>
<dbReference type="RefSeq" id="WP_220117753.1">
    <property type="nucleotide sequence ID" value="NZ_JAHZUY010000026.1"/>
</dbReference>
<dbReference type="EMBL" id="JAHZUY010000026">
    <property type="protein sequence ID" value="MBW8269996.1"/>
    <property type="molecule type" value="Genomic_DNA"/>
</dbReference>
<reference evidence="2 3" key="1">
    <citation type="submission" date="2021-08" db="EMBL/GenBank/DDBJ databases">
        <title>Caldovatus sediminis gen. nov., sp. nov., a moderately thermophilic bacterium isolated from a hot spring.</title>
        <authorList>
            <person name="Hu C.-J."/>
            <person name="Li W.-J."/>
            <person name="Xian W.-D."/>
        </authorList>
    </citation>
    <scope>NUCLEOTIDE SEQUENCE [LARGE SCALE GENOMIC DNA]</scope>
    <source>
        <strain evidence="2 3">SYSU G05006</strain>
    </source>
</reference>
<evidence type="ECO:0000313" key="2">
    <source>
        <dbReference type="EMBL" id="MBW8269996.1"/>
    </source>
</evidence>
<protein>
    <submittedName>
        <fullName evidence="2">Uncharacterized protein</fullName>
    </submittedName>
</protein>
<comment type="caution">
    <text evidence="2">The sequence shown here is derived from an EMBL/GenBank/DDBJ whole genome shotgun (WGS) entry which is preliminary data.</text>
</comment>
<dbReference type="Proteomes" id="UP001519924">
    <property type="component" value="Unassembled WGS sequence"/>
</dbReference>
<keyword evidence="3" id="KW-1185">Reference proteome</keyword>
<name>A0ABS7F314_9PROT</name>
<proteinExistence type="predicted"/>
<accession>A0ABS7F314</accession>
<feature type="region of interest" description="Disordered" evidence="1">
    <location>
        <begin position="32"/>
        <end position="57"/>
    </location>
</feature>
<evidence type="ECO:0000313" key="3">
    <source>
        <dbReference type="Proteomes" id="UP001519924"/>
    </source>
</evidence>
<gene>
    <name evidence="2" type="ORF">K1J50_10895</name>
</gene>